<evidence type="ECO:0000256" key="1">
    <source>
        <dbReference type="SAM" id="Phobius"/>
    </source>
</evidence>
<evidence type="ECO:0000256" key="2">
    <source>
        <dbReference type="SAM" id="SignalP"/>
    </source>
</evidence>
<keyword evidence="1" id="KW-0812">Transmembrane</keyword>
<dbReference type="EMBL" id="HBNS01053495">
    <property type="protein sequence ID" value="CAE4654983.1"/>
    <property type="molecule type" value="Transcribed_RNA"/>
</dbReference>
<accession>A0A7S4WGG5</accession>
<keyword evidence="1" id="KW-1133">Transmembrane helix</keyword>
<protein>
    <submittedName>
        <fullName evidence="3">Uncharacterized protein</fullName>
    </submittedName>
</protein>
<sequence length="280" mass="30166">MRRTAFCCLPLIILLASSLQLNAFCGISSIRIRSSASKRCLLSLPFNQKPFKGENTKRGIELSFTPDADSNDEIDLKKRAQVLSYRSALIAASLGISGEQILKALLGTGLSAETITSVEFTAHAFSEWGILLTALLAPANITQRSEANDTTNSPVLLLNKLLPLLAIFAIAFDIINNISSTLSNDAENVISASPEPFSPISSIFVCAICLREIGYFGFFYKVEAILAIIFSATLGFNTGISEGVLAGGLALSLLVLSFGKVFEPIVDDLQINNSEFFRDT</sequence>
<organism evidence="3">
    <name type="scientific">Ditylum brightwellii</name>
    <dbReference type="NCBI Taxonomy" id="49249"/>
    <lineage>
        <taxon>Eukaryota</taxon>
        <taxon>Sar</taxon>
        <taxon>Stramenopiles</taxon>
        <taxon>Ochrophyta</taxon>
        <taxon>Bacillariophyta</taxon>
        <taxon>Mediophyceae</taxon>
        <taxon>Lithodesmiophycidae</taxon>
        <taxon>Lithodesmiales</taxon>
        <taxon>Lithodesmiaceae</taxon>
        <taxon>Ditylum</taxon>
    </lineage>
</organism>
<feature type="signal peptide" evidence="2">
    <location>
        <begin position="1"/>
        <end position="23"/>
    </location>
</feature>
<keyword evidence="2" id="KW-0732">Signal</keyword>
<feature type="chain" id="PRO_5030533227" evidence="2">
    <location>
        <begin position="24"/>
        <end position="280"/>
    </location>
</feature>
<dbReference type="AlphaFoldDB" id="A0A7S4WGG5"/>
<gene>
    <name evidence="3" type="ORF">DBRI00130_LOCUS38970</name>
</gene>
<evidence type="ECO:0000313" key="3">
    <source>
        <dbReference type="EMBL" id="CAE4654983.1"/>
    </source>
</evidence>
<feature type="transmembrane region" description="Helical" evidence="1">
    <location>
        <begin position="213"/>
        <end position="236"/>
    </location>
</feature>
<reference evidence="3" key="1">
    <citation type="submission" date="2021-01" db="EMBL/GenBank/DDBJ databases">
        <authorList>
            <person name="Corre E."/>
            <person name="Pelletier E."/>
            <person name="Niang G."/>
            <person name="Scheremetjew M."/>
            <person name="Finn R."/>
            <person name="Kale V."/>
            <person name="Holt S."/>
            <person name="Cochrane G."/>
            <person name="Meng A."/>
            <person name="Brown T."/>
            <person name="Cohen L."/>
        </authorList>
    </citation>
    <scope>NUCLEOTIDE SEQUENCE</scope>
    <source>
        <strain evidence="3">GSO104</strain>
    </source>
</reference>
<keyword evidence="1" id="KW-0472">Membrane</keyword>
<name>A0A7S4WGG5_9STRA</name>
<proteinExistence type="predicted"/>
<feature type="transmembrane region" description="Helical" evidence="1">
    <location>
        <begin position="243"/>
        <end position="262"/>
    </location>
</feature>